<dbReference type="PROSITE" id="PS50081">
    <property type="entry name" value="ZF_DAG_PE_2"/>
    <property type="match status" value="1"/>
</dbReference>
<dbReference type="GO" id="GO:0051233">
    <property type="term" value="C:spindle midzone"/>
    <property type="evidence" value="ECO:0007669"/>
    <property type="project" value="TreeGrafter"/>
</dbReference>
<dbReference type="PROSITE" id="PS00479">
    <property type="entry name" value="ZF_DAG_PE_1"/>
    <property type="match status" value="1"/>
</dbReference>
<keyword evidence="9" id="KW-1185">Reference proteome</keyword>
<dbReference type="GO" id="GO:0007266">
    <property type="term" value="P:Rho protein signal transduction"/>
    <property type="evidence" value="ECO:0007669"/>
    <property type="project" value="TreeGrafter"/>
</dbReference>
<organism evidence="9 10">
    <name type="scientific">Pogonomyrmex barbatus</name>
    <name type="common">red harvester ant</name>
    <dbReference type="NCBI Taxonomy" id="144034"/>
    <lineage>
        <taxon>Eukaryota</taxon>
        <taxon>Metazoa</taxon>
        <taxon>Ecdysozoa</taxon>
        <taxon>Arthropoda</taxon>
        <taxon>Hexapoda</taxon>
        <taxon>Insecta</taxon>
        <taxon>Pterygota</taxon>
        <taxon>Neoptera</taxon>
        <taxon>Endopterygota</taxon>
        <taxon>Hymenoptera</taxon>
        <taxon>Apocrita</taxon>
        <taxon>Aculeata</taxon>
        <taxon>Formicoidea</taxon>
        <taxon>Formicidae</taxon>
        <taxon>Myrmicinae</taxon>
        <taxon>Pogonomyrmex</taxon>
    </lineage>
</organism>
<keyword evidence="3" id="KW-0479">Metal-binding</keyword>
<feature type="domain" description="Phorbol-ester/DAG-type" evidence="8">
    <location>
        <begin position="242"/>
        <end position="292"/>
    </location>
</feature>
<accession>A0A6I9VVY1</accession>
<dbReference type="GO" id="GO:0030154">
    <property type="term" value="P:cell differentiation"/>
    <property type="evidence" value="ECO:0007669"/>
    <property type="project" value="UniProtKB-KW"/>
</dbReference>
<dbReference type="KEGG" id="pbar:105424677"/>
<dbReference type="Pfam" id="PF00130">
    <property type="entry name" value="C1_1"/>
    <property type="match status" value="1"/>
</dbReference>
<evidence type="ECO:0000256" key="6">
    <source>
        <dbReference type="ARBA" id="ARBA00022833"/>
    </source>
</evidence>
<evidence type="ECO:0000313" key="10">
    <source>
        <dbReference type="RefSeq" id="XP_011633329.1"/>
    </source>
</evidence>
<name>A0A6I9VVY1_9HYME</name>
<evidence type="ECO:0000256" key="1">
    <source>
        <dbReference type="ARBA" id="ARBA00022468"/>
    </source>
</evidence>
<dbReference type="GO" id="GO:0005634">
    <property type="term" value="C:nucleus"/>
    <property type="evidence" value="ECO:0007669"/>
    <property type="project" value="TreeGrafter"/>
</dbReference>
<keyword evidence="7" id="KW-0744">Spermatogenesis</keyword>
<dbReference type="InterPro" id="IPR046349">
    <property type="entry name" value="C1-like_sf"/>
</dbReference>
<dbReference type="FunFam" id="3.30.60.20:FF:000033">
    <property type="entry name" value="Rac GTPase-activating protein 1"/>
    <property type="match status" value="1"/>
</dbReference>
<dbReference type="GO" id="GO:0008270">
    <property type="term" value="F:zinc ion binding"/>
    <property type="evidence" value="ECO:0007669"/>
    <property type="project" value="UniProtKB-KW"/>
</dbReference>
<dbReference type="GO" id="GO:0097149">
    <property type="term" value="C:centralspindlin complex"/>
    <property type="evidence" value="ECO:0007669"/>
    <property type="project" value="TreeGrafter"/>
</dbReference>
<keyword evidence="1" id="KW-0343">GTPase activation</keyword>
<evidence type="ECO:0000256" key="3">
    <source>
        <dbReference type="ARBA" id="ARBA00022723"/>
    </source>
</evidence>
<dbReference type="GO" id="GO:0051256">
    <property type="term" value="P:mitotic spindle midzone assembly"/>
    <property type="evidence" value="ECO:0007669"/>
    <property type="project" value="TreeGrafter"/>
</dbReference>
<sequence length="300" mass="35264">MTSFINNEQNEGFQHSNMPQMKCLPLQEYQQLCSDLDRFRRETMNLRQKLCHARKNLEDEKRKRRVIEHYKNLLISQINMTREILFYDREINLDEGIKEKLQFLNKPEIKFNNQIYNNLNVQDRQSDRDFTIITETDSTGSILSDLNCLSKSEDDLDMDIIIKLQKEKKWKKYKPNNEYCMNNIVYKQYNTLDKIAEFNSPDGVTMRIKPKDGKSSVPVKIQTASNKENIDSELLNAKTFVNHNFISKMIIKPETCVSCGKRMRFGKMALKCRDCPVICHTECKIQTISLLCTYGKSTLL</sequence>
<dbReference type="GeneID" id="105424677"/>
<evidence type="ECO:0000256" key="5">
    <source>
        <dbReference type="ARBA" id="ARBA00022782"/>
    </source>
</evidence>
<protein>
    <submittedName>
        <fullName evidence="10">Rac GTPase-activating protein 1-like</fullName>
    </submittedName>
</protein>
<dbReference type="GO" id="GO:0032154">
    <property type="term" value="C:cleavage furrow"/>
    <property type="evidence" value="ECO:0007669"/>
    <property type="project" value="TreeGrafter"/>
</dbReference>
<dbReference type="GO" id="GO:0000281">
    <property type="term" value="P:mitotic cytokinesis"/>
    <property type="evidence" value="ECO:0007669"/>
    <property type="project" value="TreeGrafter"/>
</dbReference>
<reference evidence="10" key="1">
    <citation type="submission" date="2025-08" db="UniProtKB">
        <authorList>
            <consortium name="RefSeq"/>
        </authorList>
    </citation>
    <scope>IDENTIFICATION</scope>
</reference>
<keyword evidence="4" id="KW-0863">Zinc-finger</keyword>
<dbReference type="SUPFAM" id="SSF57889">
    <property type="entry name" value="Cysteine-rich domain"/>
    <property type="match status" value="1"/>
</dbReference>
<evidence type="ECO:0000256" key="4">
    <source>
        <dbReference type="ARBA" id="ARBA00022771"/>
    </source>
</evidence>
<dbReference type="PANTHER" id="PTHR46199">
    <property type="entry name" value="RAC GTPASE-ACTIVATING PROTEIN 1"/>
    <property type="match status" value="1"/>
</dbReference>
<dbReference type="InterPro" id="IPR002219">
    <property type="entry name" value="PKC_DAG/PE"/>
</dbReference>
<proteinExistence type="predicted"/>
<evidence type="ECO:0000313" key="9">
    <source>
        <dbReference type="Proteomes" id="UP000504615"/>
    </source>
</evidence>
<dbReference type="GO" id="GO:0030496">
    <property type="term" value="C:midbody"/>
    <property type="evidence" value="ECO:0007669"/>
    <property type="project" value="TreeGrafter"/>
</dbReference>
<dbReference type="OrthoDB" id="2218807at2759"/>
<keyword evidence="2" id="KW-0217">Developmental protein</keyword>
<keyword evidence="6" id="KW-0862">Zinc</keyword>
<dbReference type="GO" id="GO:0005096">
    <property type="term" value="F:GTPase activator activity"/>
    <property type="evidence" value="ECO:0007669"/>
    <property type="project" value="UniProtKB-KW"/>
</dbReference>
<gene>
    <name evidence="10" type="primary">LOC105424677</name>
</gene>
<dbReference type="RefSeq" id="XP_011633329.1">
    <property type="nucleotide sequence ID" value="XM_011635027.2"/>
</dbReference>
<dbReference type="Proteomes" id="UP000504615">
    <property type="component" value="Unplaced"/>
</dbReference>
<evidence type="ECO:0000256" key="7">
    <source>
        <dbReference type="ARBA" id="ARBA00022871"/>
    </source>
</evidence>
<evidence type="ECO:0000256" key="2">
    <source>
        <dbReference type="ARBA" id="ARBA00022473"/>
    </source>
</evidence>
<dbReference type="AlphaFoldDB" id="A0A6I9VVY1"/>
<dbReference type="CDD" id="cd20821">
    <property type="entry name" value="C1_MgcRacGAP"/>
    <property type="match status" value="1"/>
</dbReference>
<evidence type="ECO:0000259" key="8">
    <source>
        <dbReference type="PROSITE" id="PS50081"/>
    </source>
</evidence>
<dbReference type="Gene3D" id="3.30.60.20">
    <property type="match status" value="1"/>
</dbReference>
<keyword evidence="5" id="KW-0221">Differentiation</keyword>
<dbReference type="GO" id="GO:0007283">
    <property type="term" value="P:spermatogenesis"/>
    <property type="evidence" value="ECO:0007669"/>
    <property type="project" value="UniProtKB-KW"/>
</dbReference>
<dbReference type="PANTHER" id="PTHR46199:SF3">
    <property type="entry name" value="RAC GTPASE-ACTIVATING PROTEIN 1"/>
    <property type="match status" value="1"/>
</dbReference>